<dbReference type="KEGG" id="clup:CLUP02_02358"/>
<dbReference type="RefSeq" id="XP_049137347.1">
    <property type="nucleotide sequence ID" value="XM_049281390.1"/>
</dbReference>
<organism evidence="2 3">
    <name type="scientific">Colletotrichum lupini</name>
    <dbReference type="NCBI Taxonomy" id="145971"/>
    <lineage>
        <taxon>Eukaryota</taxon>
        <taxon>Fungi</taxon>
        <taxon>Dikarya</taxon>
        <taxon>Ascomycota</taxon>
        <taxon>Pezizomycotina</taxon>
        <taxon>Sordariomycetes</taxon>
        <taxon>Hypocreomycetidae</taxon>
        <taxon>Glomerellales</taxon>
        <taxon>Glomerellaceae</taxon>
        <taxon>Colletotrichum</taxon>
        <taxon>Colletotrichum acutatum species complex</taxon>
    </lineage>
</organism>
<keyword evidence="3" id="KW-1185">Reference proteome</keyword>
<evidence type="ECO:0000256" key="1">
    <source>
        <dbReference type="SAM" id="MobiDB-lite"/>
    </source>
</evidence>
<gene>
    <name evidence="2" type="ORF">CLUP02_02358</name>
</gene>
<name>A0A9Q8SE38_9PEZI</name>
<dbReference type="GeneID" id="73336400"/>
<feature type="region of interest" description="Disordered" evidence="1">
    <location>
        <begin position="164"/>
        <end position="190"/>
    </location>
</feature>
<evidence type="ECO:0000313" key="3">
    <source>
        <dbReference type="Proteomes" id="UP000830671"/>
    </source>
</evidence>
<sequence>MLVLEKHILVASSKQGEKKKKACCTARIMSIKGVCNLSIRTIPNTCTTTPIVYYRPAKNRRMQMLTSIVTSRELAQYQAQTTFSSSSIPFSVCLLGALQRLPSLQNAPKQLWRTLTYCISRPKSKPLSHSIRQHELHYPPAQGDHGTTHMANPRIPRYPHGLGSCIRTKSSTPPGRAEQRTSTLSSRDMLRNAVTDSRVKSSFLSSGPPKHFLQTLASPYHPTEHRKSHSEQGLRYYEGETKALYSATALTYTKKPAAEHPEDLTWILVVAPLPSTPPLCFSPIHSIPAYESRNTNRPFALFDFLSLDTLIHATCTAIKMREY</sequence>
<evidence type="ECO:0000313" key="2">
    <source>
        <dbReference type="EMBL" id="UQC75702.1"/>
    </source>
</evidence>
<protein>
    <submittedName>
        <fullName evidence="2">Uncharacterized protein</fullName>
    </submittedName>
</protein>
<proteinExistence type="predicted"/>
<dbReference type="Proteomes" id="UP000830671">
    <property type="component" value="Chromosome 1"/>
</dbReference>
<dbReference type="EMBL" id="CP019471">
    <property type="protein sequence ID" value="UQC75702.1"/>
    <property type="molecule type" value="Genomic_DNA"/>
</dbReference>
<accession>A0A9Q8SE38</accession>
<dbReference type="AlphaFoldDB" id="A0A9Q8SE38"/>
<reference evidence="2" key="1">
    <citation type="journal article" date="2021" name="Mol. Plant Microbe Interact.">
        <title>Complete Genome Sequence of the Plant-Pathogenic Fungus Colletotrichum lupini.</title>
        <authorList>
            <person name="Baroncelli R."/>
            <person name="Pensec F."/>
            <person name="Da Lio D."/>
            <person name="Boufleur T."/>
            <person name="Vicente I."/>
            <person name="Sarrocco S."/>
            <person name="Picot A."/>
            <person name="Baraldi E."/>
            <person name="Sukno S."/>
            <person name="Thon M."/>
            <person name="Le Floch G."/>
        </authorList>
    </citation>
    <scope>NUCLEOTIDE SEQUENCE</scope>
    <source>
        <strain evidence="2">IMI 504893</strain>
    </source>
</reference>